<dbReference type="EMBL" id="JARGEI010000013">
    <property type="protein sequence ID" value="KAJ8721218.1"/>
    <property type="molecule type" value="Genomic_DNA"/>
</dbReference>
<reference evidence="1" key="1">
    <citation type="submission" date="2023-03" db="EMBL/GenBank/DDBJ databases">
        <title>Chromosome-level genomes of two armyworms, Mythimna separata and Mythimna loreyi, provide insights into the biosynthesis and reception of sex pheromones.</title>
        <authorList>
            <person name="Zhao H."/>
        </authorList>
    </citation>
    <scope>NUCLEOTIDE SEQUENCE</scope>
    <source>
        <strain evidence="1">BeijingLab</strain>
        <tissue evidence="1">Pupa</tissue>
    </source>
</reference>
<sequence>MEEILSNCHFVPMTTMKKVIELMEVQQNFDPIKIYCKRNLVKLQQSRTNTKYTDSDLRSFKTVYRIACCKAIYSHNWNKLLYLLKKCPPWEHNWKDANEASLYVRALVILLMYHPTSQAKGLLNEYLHLVWSCRSDEVKKAVLKILLTLPEKIHGVTFGKYAYNPKA</sequence>
<evidence type="ECO:0000313" key="2">
    <source>
        <dbReference type="Proteomes" id="UP001231518"/>
    </source>
</evidence>
<protein>
    <submittedName>
        <fullName evidence="1">Uncharacterized protein</fullName>
    </submittedName>
</protein>
<gene>
    <name evidence="1" type="ORF">PYW07_001993</name>
</gene>
<dbReference type="Proteomes" id="UP001231518">
    <property type="component" value="Chromosome 12"/>
</dbReference>
<name>A0AAD7YMF5_MYTSE</name>
<dbReference type="AlphaFoldDB" id="A0AAD7YMF5"/>
<accession>A0AAD7YMF5</accession>
<proteinExistence type="predicted"/>
<organism evidence="1 2">
    <name type="scientific">Mythimna separata</name>
    <name type="common">Oriental armyworm</name>
    <name type="synonym">Pseudaletia separata</name>
    <dbReference type="NCBI Taxonomy" id="271217"/>
    <lineage>
        <taxon>Eukaryota</taxon>
        <taxon>Metazoa</taxon>
        <taxon>Ecdysozoa</taxon>
        <taxon>Arthropoda</taxon>
        <taxon>Hexapoda</taxon>
        <taxon>Insecta</taxon>
        <taxon>Pterygota</taxon>
        <taxon>Neoptera</taxon>
        <taxon>Endopterygota</taxon>
        <taxon>Lepidoptera</taxon>
        <taxon>Glossata</taxon>
        <taxon>Ditrysia</taxon>
        <taxon>Noctuoidea</taxon>
        <taxon>Noctuidae</taxon>
        <taxon>Noctuinae</taxon>
        <taxon>Hadenini</taxon>
        <taxon>Mythimna</taxon>
    </lineage>
</organism>
<keyword evidence="2" id="KW-1185">Reference proteome</keyword>
<evidence type="ECO:0000313" key="1">
    <source>
        <dbReference type="EMBL" id="KAJ8721218.1"/>
    </source>
</evidence>
<comment type="caution">
    <text evidence="1">The sequence shown here is derived from an EMBL/GenBank/DDBJ whole genome shotgun (WGS) entry which is preliminary data.</text>
</comment>